<organism evidence="2 3">
    <name type="scientific">Paspalum notatum var. saurae</name>
    <dbReference type="NCBI Taxonomy" id="547442"/>
    <lineage>
        <taxon>Eukaryota</taxon>
        <taxon>Viridiplantae</taxon>
        <taxon>Streptophyta</taxon>
        <taxon>Embryophyta</taxon>
        <taxon>Tracheophyta</taxon>
        <taxon>Spermatophyta</taxon>
        <taxon>Magnoliopsida</taxon>
        <taxon>Liliopsida</taxon>
        <taxon>Poales</taxon>
        <taxon>Poaceae</taxon>
        <taxon>PACMAD clade</taxon>
        <taxon>Panicoideae</taxon>
        <taxon>Andropogonodae</taxon>
        <taxon>Paspaleae</taxon>
        <taxon>Paspalinae</taxon>
        <taxon>Paspalum</taxon>
    </lineage>
</organism>
<evidence type="ECO:0000313" key="2">
    <source>
        <dbReference type="EMBL" id="WVZ64760.1"/>
    </source>
</evidence>
<feature type="signal peptide" evidence="1">
    <location>
        <begin position="1"/>
        <end position="22"/>
    </location>
</feature>
<name>A0AAQ3T289_PASNO</name>
<dbReference type="AlphaFoldDB" id="A0AAQ3T289"/>
<feature type="chain" id="PRO_5042940131" description="Secreted protein" evidence="1">
    <location>
        <begin position="23"/>
        <end position="114"/>
    </location>
</feature>
<accession>A0AAQ3T289</accession>
<evidence type="ECO:0000256" key="1">
    <source>
        <dbReference type="SAM" id="SignalP"/>
    </source>
</evidence>
<dbReference type="EMBL" id="CP144747">
    <property type="protein sequence ID" value="WVZ64760.1"/>
    <property type="molecule type" value="Genomic_DNA"/>
</dbReference>
<keyword evidence="1" id="KW-0732">Signal</keyword>
<sequence length="114" mass="12177">MVWMRSGLASAAAFSLSVPAPASPSDASAYVSASRHRLLRHLYGMEAWSWGAAAFLLGQRGRQPNGIPLLPVEIRSFPPGNSLPTMVFCGGGGAAKWRTEEAQSHSVERARRGV</sequence>
<evidence type="ECO:0000313" key="3">
    <source>
        <dbReference type="Proteomes" id="UP001341281"/>
    </source>
</evidence>
<evidence type="ECO:0008006" key="4">
    <source>
        <dbReference type="Google" id="ProtNLM"/>
    </source>
</evidence>
<gene>
    <name evidence="2" type="ORF">U9M48_014235</name>
</gene>
<proteinExistence type="predicted"/>
<reference evidence="2 3" key="1">
    <citation type="submission" date="2024-02" db="EMBL/GenBank/DDBJ databases">
        <title>High-quality chromosome-scale genome assembly of Pensacola bahiagrass (Paspalum notatum Flugge var. saurae).</title>
        <authorList>
            <person name="Vega J.M."/>
            <person name="Podio M."/>
            <person name="Orjuela J."/>
            <person name="Siena L.A."/>
            <person name="Pessino S.C."/>
            <person name="Combes M.C."/>
            <person name="Mariac C."/>
            <person name="Albertini E."/>
            <person name="Pupilli F."/>
            <person name="Ortiz J.P.A."/>
            <person name="Leblanc O."/>
        </authorList>
    </citation>
    <scope>NUCLEOTIDE SEQUENCE [LARGE SCALE GENOMIC DNA]</scope>
    <source>
        <strain evidence="2">R1</strain>
        <tissue evidence="2">Leaf</tissue>
    </source>
</reference>
<protein>
    <recommendedName>
        <fullName evidence="4">Secreted protein</fullName>
    </recommendedName>
</protein>
<dbReference type="Proteomes" id="UP001341281">
    <property type="component" value="Chromosome 03"/>
</dbReference>
<keyword evidence="3" id="KW-1185">Reference proteome</keyword>